<evidence type="ECO:0000256" key="7">
    <source>
        <dbReference type="SAM" id="SignalP"/>
    </source>
</evidence>
<dbReference type="InterPro" id="IPR019931">
    <property type="entry name" value="LPXTG_anchor"/>
</dbReference>
<evidence type="ECO:0000256" key="4">
    <source>
        <dbReference type="ARBA" id="ARBA00023088"/>
    </source>
</evidence>
<evidence type="ECO:0000313" key="10">
    <source>
        <dbReference type="EMBL" id="EGC02888.1"/>
    </source>
</evidence>
<dbReference type="AlphaFoldDB" id="E9SCR4"/>
<keyword evidence="1" id="KW-0134">Cell wall</keyword>
<gene>
    <name evidence="10" type="ORF">CUS_6668</name>
</gene>
<dbReference type="RefSeq" id="WP_002849928.1">
    <property type="nucleotide sequence ID" value="NZ_ADKM02000085.1"/>
</dbReference>
<evidence type="ECO:0000256" key="1">
    <source>
        <dbReference type="ARBA" id="ARBA00022512"/>
    </source>
</evidence>
<dbReference type="EMBL" id="ADKM02000085">
    <property type="protein sequence ID" value="EGC02888.1"/>
    <property type="molecule type" value="Genomic_DNA"/>
</dbReference>
<dbReference type="eggNOG" id="COG4932">
    <property type="taxonomic scope" value="Bacteria"/>
</dbReference>
<evidence type="ECO:0000256" key="2">
    <source>
        <dbReference type="ARBA" id="ARBA00022525"/>
    </source>
</evidence>
<dbReference type="NCBIfam" id="TIGR01167">
    <property type="entry name" value="LPXTG_anchor"/>
    <property type="match status" value="1"/>
</dbReference>
<feature type="transmembrane region" description="Helical" evidence="6">
    <location>
        <begin position="511"/>
        <end position="529"/>
    </location>
</feature>
<evidence type="ECO:0000256" key="6">
    <source>
        <dbReference type="SAM" id="Phobius"/>
    </source>
</evidence>
<dbReference type="InterPro" id="IPR026466">
    <property type="entry name" value="Fim_isopep_form_D2_dom"/>
</dbReference>
<dbReference type="InterPro" id="IPR013783">
    <property type="entry name" value="Ig-like_fold"/>
</dbReference>
<dbReference type="NCBIfam" id="TIGR04226">
    <property type="entry name" value="RrgB_K2N_iso_D2"/>
    <property type="match status" value="1"/>
</dbReference>
<keyword evidence="2" id="KW-0964">Secreted</keyword>
<dbReference type="Proteomes" id="UP000004259">
    <property type="component" value="Unassembled WGS sequence"/>
</dbReference>
<keyword evidence="3 7" id="KW-0732">Signal</keyword>
<feature type="region of interest" description="Disordered" evidence="5">
    <location>
        <begin position="307"/>
        <end position="355"/>
    </location>
</feature>
<evidence type="ECO:0000313" key="11">
    <source>
        <dbReference type="Proteomes" id="UP000004259"/>
    </source>
</evidence>
<proteinExistence type="predicted"/>
<organism evidence="10 11">
    <name type="scientific">Ruminococcus albus 8</name>
    <dbReference type="NCBI Taxonomy" id="246199"/>
    <lineage>
        <taxon>Bacteria</taxon>
        <taxon>Bacillati</taxon>
        <taxon>Bacillota</taxon>
        <taxon>Clostridia</taxon>
        <taxon>Eubacteriales</taxon>
        <taxon>Oscillospiraceae</taxon>
        <taxon>Ruminococcus</taxon>
    </lineage>
</organism>
<feature type="compositionally biased region" description="Low complexity" evidence="5">
    <location>
        <begin position="332"/>
        <end position="345"/>
    </location>
</feature>
<dbReference type="InterPro" id="IPR041033">
    <property type="entry name" value="SpaA_PFL_dom_1"/>
</dbReference>
<dbReference type="Gene3D" id="2.60.40.10">
    <property type="entry name" value="Immunoglobulins"/>
    <property type="match status" value="1"/>
</dbReference>
<evidence type="ECO:0000259" key="8">
    <source>
        <dbReference type="Pfam" id="PF00746"/>
    </source>
</evidence>
<keyword evidence="6" id="KW-1133">Transmembrane helix</keyword>
<evidence type="ECO:0000256" key="3">
    <source>
        <dbReference type="ARBA" id="ARBA00022729"/>
    </source>
</evidence>
<sequence>MKMTKRLAAMAAAMVMAATMCAGGYIASAAPAAADTFSITVDDNTQSKFRLYQMLTGSFGTDEGEKVILDAEAGTNLKGEVDDFIDFAKVANKGTDFTAYIDGDPVKTLSADDNTATGLVPGYYLLVEEQGEGTNVKNAALLKIVDDDLEVASKLGSVIFEKKVKDINDSTESDMSEWQDSADHDIGDEVPFMLKATLPENVSEYSGYFLQFSDTISPAFNVASANDIHDLKVGIDNDGDGVVDDEFHENETAGINTGYDISVSENSFTITIPDVKYLGANNNSVIVVNYSATLGSIVDAGSTDDKVNYGKAGNPNTAKASYSNNTEFKMYGDNTPGDGDKPGTPGDEDKEDTTEDKVIVFTYKTEITKTDNNGTPLDGADFTLYKQNAGGVFEAVNTKVVEPSESDNSMNGPVFSFYGLDDGIYKLEETIEPDGYRGIDPIIFEVTAEHDKNSDDPKLEDLSAMIYDLENKKATTDEFGNVNVEDGLITSDVANTKVSKLPETGGMGTKLFVIGGGLTAGAAGIYLITKKRTKDAE</sequence>
<keyword evidence="4" id="KW-0572">Peptidoglycan-anchor</keyword>
<protein>
    <submittedName>
        <fullName evidence="10">LPXTG-motif cell wall anchor domain protein</fullName>
    </submittedName>
</protein>
<dbReference type="Gene3D" id="2.60.40.740">
    <property type="match status" value="1"/>
</dbReference>
<feature type="compositionally biased region" description="Polar residues" evidence="5">
    <location>
        <begin position="314"/>
        <end position="327"/>
    </location>
</feature>
<keyword evidence="6" id="KW-0472">Membrane</keyword>
<keyword evidence="6" id="KW-0812">Transmembrane</keyword>
<reference evidence="10 11" key="1">
    <citation type="submission" date="2011-02" db="EMBL/GenBank/DDBJ databases">
        <authorList>
            <person name="Nelson K.E."/>
            <person name="Sutton G."/>
            <person name="Torralba M."/>
            <person name="Durkin S."/>
            <person name="Harkins D."/>
            <person name="Montgomery R."/>
            <person name="Ziemer C."/>
            <person name="Klaassens E."/>
            <person name="Ocuiv P."/>
            <person name="Morrison M."/>
        </authorList>
    </citation>
    <scope>NUCLEOTIDE SEQUENCE [LARGE SCALE GENOMIC DNA]</scope>
    <source>
        <strain evidence="10 11">8</strain>
    </source>
</reference>
<dbReference type="OrthoDB" id="2199792at2"/>
<accession>E9SCR4</accession>
<comment type="caution">
    <text evidence="10">The sequence shown here is derived from an EMBL/GenBank/DDBJ whole genome shotgun (WGS) entry which is preliminary data.</text>
</comment>
<feature type="signal peptide" evidence="7">
    <location>
        <begin position="1"/>
        <end position="22"/>
    </location>
</feature>
<name>E9SCR4_RUMAL</name>
<evidence type="ECO:0000259" key="9">
    <source>
        <dbReference type="Pfam" id="PF17802"/>
    </source>
</evidence>
<feature type="domain" description="Gram-positive cocci surface proteins LPxTG" evidence="8">
    <location>
        <begin position="495"/>
        <end position="534"/>
    </location>
</feature>
<dbReference type="Pfam" id="PF00746">
    <property type="entry name" value="Gram_pos_anchor"/>
    <property type="match status" value="1"/>
</dbReference>
<feature type="chain" id="PRO_5038695590" evidence="7">
    <location>
        <begin position="23"/>
        <end position="537"/>
    </location>
</feature>
<feature type="domain" description="SpaA-like prealbumin fold" evidence="9">
    <location>
        <begin position="365"/>
        <end position="450"/>
    </location>
</feature>
<keyword evidence="11" id="KW-1185">Reference proteome</keyword>
<evidence type="ECO:0000256" key="5">
    <source>
        <dbReference type="SAM" id="MobiDB-lite"/>
    </source>
</evidence>
<dbReference type="Pfam" id="PF17802">
    <property type="entry name" value="SpaA"/>
    <property type="match status" value="1"/>
</dbReference>
<dbReference type="STRING" id="246199.CUS_6668"/>